<organism evidence="2 3">
    <name type="scientific">Hevea brasiliensis</name>
    <name type="common">Para rubber tree</name>
    <name type="synonym">Siphonia brasiliensis</name>
    <dbReference type="NCBI Taxonomy" id="3981"/>
    <lineage>
        <taxon>Eukaryota</taxon>
        <taxon>Viridiplantae</taxon>
        <taxon>Streptophyta</taxon>
        <taxon>Embryophyta</taxon>
        <taxon>Tracheophyta</taxon>
        <taxon>Spermatophyta</taxon>
        <taxon>Magnoliopsida</taxon>
        <taxon>eudicotyledons</taxon>
        <taxon>Gunneridae</taxon>
        <taxon>Pentapetalae</taxon>
        <taxon>rosids</taxon>
        <taxon>fabids</taxon>
        <taxon>Malpighiales</taxon>
        <taxon>Euphorbiaceae</taxon>
        <taxon>Crotonoideae</taxon>
        <taxon>Micrandreae</taxon>
        <taxon>Hevea</taxon>
    </lineage>
</organism>
<dbReference type="InterPro" id="IPR022742">
    <property type="entry name" value="Hydrolase_4"/>
</dbReference>
<gene>
    <name evidence="2" type="ORF">GH714_001300</name>
</gene>
<dbReference type="GO" id="GO:0005829">
    <property type="term" value="C:cytosol"/>
    <property type="evidence" value="ECO:0007669"/>
    <property type="project" value="TreeGrafter"/>
</dbReference>
<dbReference type="SUPFAM" id="SSF53474">
    <property type="entry name" value="alpha/beta-Hydrolases"/>
    <property type="match status" value="1"/>
</dbReference>
<evidence type="ECO:0000259" key="1">
    <source>
        <dbReference type="Pfam" id="PF12146"/>
    </source>
</evidence>
<sequence>MEPKSLSSLRDTFHDWSDDSWNCLSLFIVACLLLPLVPQQEKVIIPNKHGEKLVGLLHDTGSKEIVVLCHGFRSTKENETMVNLAVALENEGISAFRFDFAGNGESEGSFAYGNYWREVDDLRAVVEHFSGANHAIGKWVGKTKIASCCEVDGNRTIALPVRGQFGAPICFKYSDISSVVNVSGRYDLNRGIEERLGKDFMEKIKQEGFFDVKNKTEDVTLENPFLLLVILVNMFNLASSLSTLQNAFPTSACVAYSTDSKQILHNRVFTVHGSADEIIPVEDALEFAKIISNHKLHIIEGANHSYTSHQAELSSAVLNFIKETLQQDKGTPN</sequence>
<name>A0A6A6LQC0_HEVBR</name>
<dbReference type="PANTHER" id="PTHR42886:SF53">
    <property type="entry name" value="ALPHA_BETA-HYDROLASES SUPERFAMILY PROTEIN"/>
    <property type="match status" value="1"/>
</dbReference>
<comment type="caution">
    <text evidence="2">The sequence shown here is derived from an EMBL/GenBank/DDBJ whole genome shotgun (WGS) entry which is preliminary data.</text>
</comment>
<dbReference type="Pfam" id="PF12146">
    <property type="entry name" value="Hydrolase_4"/>
    <property type="match status" value="1"/>
</dbReference>
<dbReference type="Gene3D" id="3.40.50.1820">
    <property type="entry name" value="alpha/beta hydrolase"/>
    <property type="match status" value="2"/>
</dbReference>
<accession>A0A6A6LQC0</accession>
<keyword evidence="3" id="KW-1185">Reference proteome</keyword>
<dbReference type="PANTHER" id="PTHR42886">
    <property type="entry name" value="RE40534P-RELATED"/>
    <property type="match status" value="1"/>
</dbReference>
<dbReference type="Proteomes" id="UP000467840">
    <property type="component" value="Chromosome 16"/>
</dbReference>
<proteinExistence type="predicted"/>
<evidence type="ECO:0000313" key="2">
    <source>
        <dbReference type="EMBL" id="KAF2302707.1"/>
    </source>
</evidence>
<reference evidence="2 3" key="1">
    <citation type="journal article" date="2020" name="Mol. Plant">
        <title>The Chromosome-Based Rubber Tree Genome Provides New Insights into Spurge Genome Evolution and Rubber Biosynthesis.</title>
        <authorList>
            <person name="Liu J."/>
            <person name="Shi C."/>
            <person name="Shi C.C."/>
            <person name="Li W."/>
            <person name="Zhang Q.J."/>
            <person name="Zhang Y."/>
            <person name="Li K."/>
            <person name="Lu H.F."/>
            <person name="Shi C."/>
            <person name="Zhu S.T."/>
            <person name="Xiao Z.Y."/>
            <person name="Nan H."/>
            <person name="Yue Y."/>
            <person name="Zhu X.G."/>
            <person name="Wu Y."/>
            <person name="Hong X.N."/>
            <person name="Fan G.Y."/>
            <person name="Tong Y."/>
            <person name="Zhang D."/>
            <person name="Mao C.L."/>
            <person name="Liu Y.L."/>
            <person name="Hao S.J."/>
            <person name="Liu W.Q."/>
            <person name="Lv M.Q."/>
            <person name="Zhang H.B."/>
            <person name="Liu Y."/>
            <person name="Hu-Tang G.R."/>
            <person name="Wang J.P."/>
            <person name="Wang J.H."/>
            <person name="Sun Y.H."/>
            <person name="Ni S.B."/>
            <person name="Chen W.B."/>
            <person name="Zhang X.C."/>
            <person name="Jiao Y.N."/>
            <person name="Eichler E.E."/>
            <person name="Li G.H."/>
            <person name="Liu X."/>
            <person name="Gao L.Z."/>
        </authorList>
    </citation>
    <scope>NUCLEOTIDE SEQUENCE [LARGE SCALE GENOMIC DNA]</scope>
    <source>
        <strain evidence="3">cv. GT1</strain>
        <tissue evidence="2">Leaf</tissue>
    </source>
</reference>
<protein>
    <recommendedName>
        <fullName evidence="1">Serine aminopeptidase S33 domain-containing protein</fullName>
    </recommendedName>
</protein>
<evidence type="ECO:0000313" key="3">
    <source>
        <dbReference type="Proteomes" id="UP000467840"/>
    </source>
</evidence>
<dbReference type="PROSITE" id="PS51257">
    <property type="entry name" value="PROKAR_LIPOPROTEIN"/>
    <property type="match status" value="1"/>
</dbReference>
<dbReference type="InterPro" id="IPR029058">
    <property type="entry name" value="AB_hydrolase_fold"/>
</dbReference>
<dbReference type="EMBL" id="JAAGAX010000009">
    <property type="protein sequence ID" value="KAF2302707.1"/>
    <property type="molecule type" value="Genomic_DNA"/>
</dbReference>
<dbReference type="AlphaFoldDB" id="A0A6A6LQC0"/>
<feature type="domain" description="Serine aminopeptidase S33" evidence="1">
    <location>
        <begin position="62"/>
        <end position="133"/>
    </location>
</feature>